<reference evidence="2" key="1">
    <citation type="journal article" date="2019" name="Sci. Rep.">
        <title>Draft genome of Tanacetum cinerariifolium, the natural source of mosquito coil.</title>
        <authorList>
            <person name="Yamashiro T."/>
            <person name="Shiraishi A."/>
            <person name="Satake H."/>
            <person name="Nakayama K."/>
        </authorList>
    </citation>
    <scope>NUCLEOTIDE SEQUENCE</scope>
</reference>
<proteinExistence type="predicted"/>
<comment type="caution">
    <text evidence="2">The sequence shown here is derived from an EMBL/GenBank/DDBJ whole genome shotgun (WGS) entry which is preliminary data.</text>
</comment>
<feature type="non-terminal residue" evidence="2">
    <location>
        <position position="1"/>
    </location>
</feature>
<evidence type="ECO:0000256" key="1">
    <source>
        <dbReference type="SAM" id="MobiDB-lite"/>
    </source>
</evidence>
<sequence length="45" mass="4030">SWDAVSGGRGPHLAGAAGGGRAAAAAAGGSSPASGGWVARPLETG</sequence>
<name>A0A699XA58_TANCI</name>
<gene>
    <name evidence="2" type="ORF">Tci_925670</name>
</gene>
<dbReference type="EMBL" id="BKCJ011797483">
    <property type="protein sequence ID" value="GFD53701.1"/>
    <property type="molecule type" value="Genomic_DNA"/>
</dbReference>
<feature type="region of interest" description="Disordered" evidence="1">
    <location>
        <begin position="1"/>
        <end position="45"/>
    </location>
</feature>
<protein>
    <submittedName>
        <fullName evidence="2">Uncharacterized protein</fullName>
    </submittedName>
</protein>
<feature type="compositionally biased region" description="Low complexity" evidence="1">
    <location>
        <begin position="22"/>
        <end position="36"/>
    </location>
</feature>
<organism evidence="2">
    <name type="scientific">Tanacetum cinerariifolium</name>
    <name type="common">Dalmatian daisy</name>
    <name type="synonym">Chrysanthemum cinerariifolium</name>
    <dbReference type="NCBI Taxonomy" id="118510"/>
    <lineage>
        <taxon>Eukaryota</taxon>
        <taxon>Viridiplantae</taxon>
        <taxon>Streptophyta</taxon>
        <taxon>Embryophyta</taxon>
        <taxon>Tracheophyta</taxon>
        <taxon>Spermatophyta</taxon>
        <taxon>Magnoliopsida</taxon>
        <taxon>eudicotyledons</taxon>
        <taxon>Gunneridae</taxon>
        <taxon>Pentapetalae</taxon>
        <taxon>asterids</taxon>
        <taxon>campanulids</taxon>
        <taxon>Asterales</taxon>
        <taxon>Asteraceae</taxon>
        <taxon>Asteroideae</taxon>
        <taxon>Anthemideae</taxon>
        <taxon>Anthemidinae</taxon>
        <taxon>Tanacetum</taxon>
    </lineage>
</organism>
<accession>A0A699XA58</accession>
<dbReference type="AlphaFoldDB" id="A0A699XA58"/>
<evidence type="ECO:0000313" key="2">
    <source>
        <dbReference type="EMBL" id="GFD53701.1"/>
    </source>
</evidence>